<dbReference type="KEGG" id="lga:LGAS_0939"/>
<feature type="domain" description="Mucin binding" evidence="1">
    <location>
        <begin position="203"/>
        <end position="277"/>
    </location>
</feature>
<organism evidence="3 4">
    <name type="scientific">Lactobacillus gasseri (strain ATCC 33323 / DSM 20243 / BCRC 14619 / CIP 102991 / JCM 1131 / KCTC 3163 / NCIMB 11718 / NCTC 13722 / AM63)</name>
    <dbReference type="NCBI Taxonomy" id="324831"/>
    <lineage>
        <taxon>Bacteria</taxon>
        <taxon>Bacillati</taxon>
        <taxon>Bacillota</taxon>
        <taxon>Bacilli</taxon>
        <taxon>Lactobacillales</taxon>
        <taxon>Lactobacillaceae</taxon>
        <taxon>Lactobacillus</taxon>
    </lineage>
</organism>
<feature type="domain" description="Mub B2-like" evidence="2">
    <location>
        <begin position="102"/>
        <end position="195"/>
    </location>
</feature>
<evidence type="ECO:0000259" key="2">
    <source>
        <dbReference type="Pfam" id="PF17966"/>
    </source>
</evidence>
<sequence>MIDLLNIFSKKRKIIINFVDSDTKNQIITSKTFFCKKGKKINIDLISIIDELQNHGYQIPASFDRKMALTFGKKDNSVNISVSHQKKIIDVNHITKNFPLNQVKRTIKQIVHYSGAGSRTPIDNVNSAEFYRTLEVDAVTKEIVSKTTWISDTNTFLKIGVPTLPGYVPDKTTVGGKKIVPDDGNQEYFVKYKLNEHPSTNKQAAIIQYVNLTANNAIVKTTKLEGEPNFPINYDINDDLNDLIARGFKLVDNGFNGKGIQFFGNNDSYVPVFIVTLRRDEIIVDSAHPYQKVNPEEYQKDITFTIKFDGAGKKTPENIIKTKHLQRKVLFSLVLNKIVENNTYPTEWKTIQKDFPNKIQVPVVKGYHSNLSHIETENINNSKSEIKVSYIRNNKIIPVDENGELIPTKGTLYLETDPNDPTKLNTKQIIPQIPGYRSNYKIITLSNSNKDIKVIYQKIANNFEKDQSNTYVPSSNNDQIAIVNFIDLDNEGQQITSSGPLIGKPNENITDLYSTSIPLAGLEKAGYHVIFNNFDGNNKIQKFDGNDLTTQVFTVGVSKNSEQNMQLQQLKSSVNELVSQNSNNLSNPVVANLMNVLKSLIDLISILNKDNKNKN</sequence>
<dbReference type="Gene3D" id="3.10.20.470">
    <property type="match status" value="3"/>
</dbReference>
<evidence type="ECO:0000313" key="3">
    <source>
        <dbReference type="EMBL" id="ABJ60327.1"/>
    </source>
</evidence>
<dbReference type="GeneID" id="29639820"/>
<dbReference type="Gene3D" id="2.60.40.4300">
    <property type="match status" value="2"/>
</dbReference>
<feature type="domain" description="Mucin binding" evidence="1">
    <location>
        <begin position="13"/>
        <end position="79"/>
    </location>
</feature>
<accession>A0A805ZXL7</accession>
<feature type="domain" description="Mub B2-like" evidence="2">
    <location>
        <begin position="294"/>
        <end position="392"/>
    </location>
</feature>
<dbReference type="EMBL" id="CP000413">
    <property type="protein sequence ID" value="ABJ60327.1"/>
    <property type="molecule type" value="Genomic_DNA"/>
</dbReference>
<dbReference type="InterPro" id="IPR041495">
    <property type="entry name" value="Mub_B2"/>
</dbReference>
<dbReference type="AlphaFoldDB" id="A0A805ZXL7"/>
<proteinExistence type="predicted"/>
<feature type="domain" description="Mucin binding" evidence="1">
    <location>
        <begin position="479"/>
        <end position="556"/>
    </location>
</feature>
<dbReference type="Pfam" id="PF17966">
    <property type="entry name" value="Muc_B2"/>
    <property type="match status" value="2"/>
</dbReference>
<reference evidence="3 4" key="1">
    <citation type="journal article" date="2006" name="Proc. Natl. Acad. Sci. U.S.A.">
        <title>Comparative genomics of the lactic acid bacteria.</title>
        <authorList>
            <person name="Makarova K."/>
            <person name="Slesarev A."/>
            <person name="Wolf Y."/>
            <person name="Sorokin A."/>
            <person name="Mirkin B."/>
            <person name="Koonin E."/>
            <person name="Pavlov A."/>
            <person name="Pavlova N."/>
            <person name="Karamychev V."/>
            <person name="Polouchine N."/>
            <person name="Shakhova V."/>
            <person name="Grigoriev I."/>
            <person name="Lou Y."/>
            <person name="Rohksar D."/>
            <person name="Lucas S."/>
            <person name="Huang K."/>
            <person name="Goodstein D.M."/>
            <person name="Hawkins T."/>
            <person name="Plengvidhya V."/>
            <person name="Welker D."/>
            <person name="Hughes J."/>
            <person name="Goh Y."/>
            <person name="Benson A."/>
            <person name="Baldwin K."/>
            <person name="Lee J.H."/>
            <person name="Diaz-Muniz I."/>
            <person name="Dosti B."/>
            <person name="Smeianov V."/>
            <person name="Wechter W."/>
            <person name="Barabote R."/>
            <person name="Lorca G."/>
            <person name="Altermann E."/>
            <person name="Barrangou R."/>
            <person name="Ganesan B."/>
            <person name="Xie Y."/>
            <person name="Rawsthorne H."/>
            <person name="Tamir D."/>
            <person name="Parker C."/>
            <person name="Breidt F."/>
            <person name="Broadbent J."/>
            <person name="Hutkins R."/>
            <person name="O'Sullivan D."/>
            <person name="Steele J."/>
            <person name="Unlu G."/>
            <person name="Saier M."/>
            <person name="Klaenhammer T."/>
            <person name="Richardson P."/>
            <person name="Kozyavkin S."/>
            <person name="Weimer B."/>
            <person name="Mills D."/>
        </authorList>
    </citation>
    <scope>NUCLEOTIDE SEQUENCE [LARGE SCALE GENOMIC DNA]</scope>
    <source>
        <strain evidence="4">ATCC 33323 / DSM 20243 / BCRC 14619 / CIP 102991 / JCM 1131 / KCTC 3163 / NCIMB 11718 / NCTC 13722 / AM63</strain>
    </source>
</reference>
<evidence type="ECO:0000313" key="4">
    <source>
        <dbReference type="Proteomes" id="UP000000664"/>
    </source>
</evidence>
<dbReference type="RefSeq" id="WP_003656282.1">
    <property type="nucleotide sequence ID" value="NC_008530.1"/>
</dbReference>
<protein>
    <submittedName>
        <fullName evidence="3">Adhesion exoprotein</fullName>
    </submittedName>
</protein>
<name>A0A805ZXL7_LACGA</name>
<evidence type="ECO:0000259" key="1">
    <source>
        <dbReference type="Pfam" id="PF17965"/>
    </source>
</evidence>
<dbReference type="InterPro" id="IPR041558">
    <property type="entry name" value="MucBP_2"/>
</dbReference>
<dbReference type="Proteomes" id="UP000000664">
    <property type="component" value="Chromosome"/>
</dbReference>
<dbReference type="Pfam" id="PF17965">
    <property type="entry name" value="MucBP_2"/>
    <property type="match status" value="3"/>
</dbReference>
<gene>
    <name evidence="3" type="ordered locus">LGAS_0939</name>
</gene>